<dbReference type="RefSeq" id="XP_009652770.1">
    <property type="nucleotide sequence ID" value="XM_009654475.1"/>
</dbReference>
<dbReference type="AlphaFoldDB" id="G2X386"/>
<gene>
    <name evidence="1" type="ORF">VDAG_04871</name>
</gene>
<dbReference type="Proteomes" id="UP000001611">
    <property type="component" value="Chromosome 3"/>
</dbReference>
<dbReference type="EMBL" id="DS572702">
    <property type="protein sequence ID" value="EGY23433.1"/>
    <property type="molecule type" value="Genomic_DNA"/>
</dbReference>
<dbReference type="HOGENOM" id="CLU_089357_1_0_1"/>
<protein>
    <submittedName>
        <fullName evidence="1">Uncharacterized protein</fullName>
    </submittedName>
</protein>
<organism evidence="1 2">
    <name type="scientific">Verticillium dahliae (strain VdLs.17 / ATCC MYA-4575 / FGSC 10137)</name>
    <name type="common">Verticillium wilt</name>
    <dbReference type="NCBI Taxonomy" id="498257"/>
    <lineage>
        <taxon>Eukaryota</taxon>
        <taxon>Fungi</taxon>
        <taxon>Dikarya</taxon>
        <taxon>Ascomycota</taxon>
        <taxon>Pezizomycotina</taxon>
        <taxon>Sordariomycetes</taxon>
        <taxon>Hypocreomycetidae</taxon>
        <taxon>Glomerellales</taxon>
        <taxon>Plectosphaerellaceae</taxon>
        <taxon>Verticillium</taxon>
    </lineage>
</organism>
<dbReference type="STRING" id="498257.G2X386"/>
<dbReference type="OrthoDB" id="5068804at2759"/>
<proteinExistence type="predicted"/>
<evidence type="ECO:0000313" key="1">
    <source>
        <dbReference type="EMBL" id="EGY23433.1"/>
    </source>
</evidence>
<evidence type="ECO:0000313" key="2">
    <source>
        <dbReference type="Proteomes" id="UP000001611"/>
    </source>
</evidence>
<accession>G2X386</accession>
<name>G2X386_VERDV</name>
<dbReference type="KEGG" id="vda:VDAG_04871"/>
<dbReference type="eggNOG" id="ENOG502T6DS">
    <property type="taxonomic scope" value="Eukaryota"/>
</dbReference>
<dbReference type="InParanoid" id="G2X386"/>
<dbReference type="OMA" id="GENNLWR"/>
<keyword evidence="2" id="KW-1185">Reference proteome</keyword>
<sequence length="215" mass="23960">MGQQAINLAISKDGAFSSDDADIGRMVETFADKNYPFQTEEGLTFLQTVLNDNRVREVVRSSLERPGLGMFKVFGPHPRTARALLNRTTDEMLALNVLLCRSRSRVILHEGSQKYELDAKPGGTGLLELPREAMDAPGIQAEEVLMNEGGLIITDGRLFTTVLEGVGIAVGFAAEKELEEWGKMPWPESLEKIVAEMETDVIKMNFKFVEDRRSR</sequence>
<dbReference type="GeneID" id="20706334"/>
<reference evidence="1 2" key="1">
    <citation type="submission" date="2008-03" db="EMBL/GenBank/DDBJ databases">
        <title>The Genome Sequence of Verticillium dahliae VdLs.17.</title>
        <authorList>
            <consortium name="The Broad Institute Genome Sequencing Platform"/>
            <person name="Ma L.-J.J."/>
            <person name="Klosterman S.J."/>
            <person name="Subbarao K."/>
            <person name="Dobinson K."/>
            <person name="Veronese P."/>
            <person name="Kang S."/>
            <person name="Gold S.E."/>
            <person name="Young S."/>
            <person name="Jaffe D."/>
            <person name="Gnerre S."/>
            <person name="Berlin A."/>
            <person name="Heiman D."/>
            <person name="Hepburn T."/>
            <person name="Sykes S."/>
            <person name="Alvarado L."/>
            <person name="Kodira C.D."/>
            <person name="Lander E."/>
            <person name="Galagan J."/>
            <person name="Nusbaum C."/>
            <person name="Birren B."/>
        </authorList>
    </citation>
    <scope>NUCLEOTIDE SEQUENCE [LARGE SCALE GENOMIC DNA]</scope>
    <source>
        <strain evidence="2">VdLs.17 / ATCC MYA-4575 / FGSC 10137</strain>
    </source>
</reference>